<keyword evidence="1" id="KW-1133">Transmembrane helix</keyword>
<dbReference type="EMBL" id="GBRH01159081">
    <property type="protein sequence ID" value="JAE38815.1"/>
    <property type="molecule type" value="Transcribed_RNA"/>
</dbReference>
<keyword evidence="1" id="KW-0472">Membrane</keyword>
<evidence type="ECO:0000256" key="1">
    <source>
        <dbReference type="SAM" id="Phobius"/>
    </source>
</evidence>
<dbReference type="AlphaFoldDB" id="A0A0A9HNU3"/>
<organism evidence="2">
    <name type="scientific">Arundo donax</name>
    <name type="common">Giant reed</name>
    <name type="synonym">Donax arundinaceus</name>
    <dbReference type="NCBI Taxonomy" id="35708"/>
    <lineage>
        <taxon>Eukaryota</taxon>
        <taxon>Viridiplantae</taxon>
        <taxon>Streptophyta</taxon>
        <taxon>Embryophyta</taxon>
        <taxon>Tracheophyta</taxon>
        <taxon>Spermatophyta</taxon>
        <taxon>Magnoliopsida</taxon>
        <taxon>Liliopsida</taxon>
        <taxon>Poales</taxon>
        <taxon>Poaceae</taxon>
        <taxon>PACMAD clade</taxon>
        <taxon>Arundinoideae</taxon>
        <taxon>Arundineae</taxon>
        <taxon>Arundo</taxon>
    </lineage>
</organism>
<feature type="transmembrane region" description="Helical" evidence="1">
    <location>
        <begin position="20"/>
        <end position="42"/>
    </location>
</feature>
<reference evidence="2" key="2">
    <citation type="journal article" date="2015" name="Data Brief">
        <title>Shoot transcriptome of the giant reed, Arundo donax.</title>
        <authorList>
            <person name="Barrero R.A."/>
            <person name="Guerrero F.D."/>
            <person name="Moolhuijzen P."/>
            <person name="Goolsby J.A."/>
            <person name="Tidwell J."/>
            <person name="Bellgard S.E."/>
            <person name="Bellgard M.I."/>
        </authorList>
    </citation>
    <scope>NUCLEOTIDE SEQUENCE</scope>
    <source>
        <tissue evidence="2">Shoot tissue taken approximately 20 cm above the soil surface</tissue>
    </source>
</reference>
<sequence length="61" mass="6983">MSLDSDNSVDRLGTFSNGNLLLVMILVNTFMDEWLVFCYVLAMEIIIFVEDIFGARHDLPK</sequence>
<evidence type="ECO:0000313" key="2">
    <source>
        <dbReference type="EMBL" id="JAE38815.1"/>
    </source>
</evidence>
<reference evidence="2" key="1">
    <citation type="submission" date="2014-09" db="EMBL/GenBank/DDBJ databases">
        <authorList>
            <person name="Magalhaes I.L.F."/>
            <person name="Oliveira U."/>
            <person name="Santos F.R."/>
            <person name="Vidigal T.H.D.A."/>
            <person name="Brescovit A.D."/>
            <person name="Santos A.J."/>
        </authorList>
    </citation>
    <scope>NUCLEOTIDE SEQUENCE</scope>
    <source>
        <tissue evidence="2">Shoot tissue taken approximately 20 cm above the soil surface</tissue>
    </source>
</reference>
<keyword evidence="1" id="KW-0812">Transmembrane</keyword>
<accession>A0A0A9HNU3</accession>
<proteinExistence type="predicted"/>
<protein>
    <recommendedName>
        <fullName evidence="3">Transmembrane protein</fullName>
    </recommendedName>
</protein>
<name>A0A0A9HNU3_ARUDO</name>
<evidence type="ECO:0008006" key="3">
    <source>
        <dbReference type="Google" id="ProtNLM"/>
    </source>
</evidence>